<name>A0A0D2PGV3_HYPSF</name>
<protein>
    <submittedName>
        <fullName evidence="1">Uncharacterized protein</fullName>
    </submittedName>
</protein>
<dbReference type="AlphaFoldDB" id="A0A0D2PGV3"/>
<proteinExistence type="predicted"/>
<reference evidence="2" key="1">
    <citation type="submission" date="2014-04" db="EMBL/GenBank/DDBJ databases">
        <title>Evolutionary Origins and Diversification of the Mycorrhizal Mutualists.</title>
        <authorList>
            <consortium name="DOE Joint Genome Institute"/>
            <consortium name="Mycorrhizal Genomics Consortium"/>
            <person name="Kohler A."/>
            <person name="Kuo A."/>
            <person name="Nagy L.G."/>
            <person name="Floudas D."/>
            <person name="Copeland A."/>
            <person name="Barry K.W."/>
            <person name="Cichocki N."/>
            <person name="Veneault-Fourrey C."/>
            <person name="LaButti K."/>
            <person name="Lindquist E.A."/>
            <person name="Lipzen A."/>
            <person name="Lundell T."/>
            <person name="Morin E."/>
            <person name="Murat C."/>
            <person name="Riley R."/>
            <person name="Ohm R."/>
            <person name="Sun H."/>
            <person name="Tunlid A."/>
            <person name="Henrissat B."/>
            <person name="Grigoriev I.V."/>
            <person name="Hibbett D.S."/>
            <person name="Martin F."/>
        </authorList>
    </citation>
    <scope>NUCLEOTIDE SEQUENCE [LARGE SCALE GENOMIC DNA]</scope>
    <source>
        <strain evidence="2">FD-334 SS-4</strain>
    </source>
</reference>
<gene>
    <name evidence="1" type="ORF">HYPSUDRAFT_895522</name>
</gene>
<organism evidence="1 2">
    <name type="scientific">Hypholoma sublateritium (strain FD-334 SS-4)</name>
    <dbReference type="NCBI Taxonomy" id="945553"/>
    <lineage>
        <taxon>Eukaryota</taxon>
        <taxon>Fungi</taxon>
        <taxon>Dikarya</taxon>
        <taxon>Basidiomycota</taxon>
        <taxon>Agaricomycotina</taxon>
        <taxon>Agaricomycetes</taxon>
        <taxon>Agaricomycetidae</taxon>
        <taxon>Agaricales</taxon>
        <taxon>Agaricineae</taxon>
        <taxon>Strophariaceae</taxon>
        <taxon>Hypholoma</taxon>
    </lineage>
</organism>
<evidence type="ECO:0000313" key="1">
    <source>
        <dbReference type="EMBL" id="KJA19325.1"/>
    </source>
</evidence>
<dbReference type="Proteomes" id="UP000054270">
    <property type="component" value="Unassembled WGS sequence"/>
</dbReference>
<accession>A0A0D2PGV3</accession>
<sequence length="149" mass="16721">MPNFTFTLLRQFYFTTQKVNQVNFVWEKLGRKVTLLTTPCPNGAVINGDHAYSALSGPATIARDSRLVGVGAKGTTWTKYACRPLRDMSTQCSYESAPNRLAYLSARASERTGALYAHARERIQYPAWTDVFEIALLQHKLNTKISSRS</sequence>
<keyword evidence="2" id="KW-1185">Reference proteome</keyword>
<dbReference type="EMBL" id="KN817579">
    <property type="protein sequence ID" value="KJA19325.1"/>
    <property type="molecule type" value="Genomic_DNA"/>
</dbReference>
<evidence type="ECO:0000313" key="2">
    <source>
        <dbReference type="Proteomes" id="UP000054270"/>
    </source>
</evidence>